<keyword evidence="6 11" id="KW-0418">Kinase</keyword>
<evidence type="ECO:0000256" key="5">
    <source>
        <dbReference type="ARBA" id="ARBA00022741"/>
    </source>
</evidence>
<keyword evidence="12" id="KW-1185">Reference proteome</keyword>
<reference evidence="11 12" key="1">
    <citation type="submission" date="2019-09" db="EMBL/GenBank/DDBJ databases">
        <title>Sulfurimonas gotlandica sp. nov., a chemoautotrophic and psychrotolerant epsilonproteobacterium isolated from a pelagic redoxcline, and an emended description of the genus Sulfurimonas.</title>
        <authorList>
            <person name="Wang S."/>
            <person name="Jiang L."/>
            <person name="Shao S."/>
        </authorList>
    </citation>
    <scope>NUCLEOTIDE SEQUENCE [LARGE SCALE GENOMIC DNA]</scope>
    <source>
        <strain evidence="11 12">GYSZ_1</strain>
    </source>
</reference>
<dbReference type="GO" id="GO:0000155">
    <property type="term" value="F:phosphorelay sensor kinase activity"/>
    <property type="evidence" value="ECO:0007669"/>
    <property type="project" value="InterPro"/>
</dbReference>
<evidence type="ECO:0000256" key="1">
    <source>
        <dbReference type="ARBA" id="ARBA00000085"/>
    </source>
</evidence>
<name>A0A5P8P4H8_9BACT</name>
<evidence type="ECO:0000259" key="10">
    <source>
        <dbReference type="PROSITE" id="PS50109"/>
    </source>
</evidence>
<dbReference type="InterPro" id="IPR036890">
    <property type="entry name" value="HATPase_C_sf"/>
</dbReference>
<dbReference type="EC" id="2.7.13.3" evidence="2"/>
<dbReference type="SUPFAM" id="SSF55874">
    <property type="entry name" value="ATPase domain of HSP90 chaperone/DNA topoisomerase II/histidine kinase"/>
    <property type="match status" value="1"/>
</dbReference>
<dbReference type="Gene3D" id="3.30.565.10">
    <property type="entry name" value="Histidine kinase-like ATPase, C-terminal domain"/>
    <property type="match status" value="1"/>
</dbReference>
<keyword evidence="3" id="KW-0597">Phosphoprotein</keyword>
<feature type="domain" description="Histidine kinase" evidence="10">
    <location>
        <begin position="185"/>
        <end position="400"/>
    </location>
</feature>
<dbReference type="PANTHER" id="PTHR43065:SF10">
    <property type="entry name" value="PEROXIDE STRESS-ACTIVATED HISTIDINE KINASE MAK3"/>
    <property type="match status" value="1"/>
</dbReference>
<evidence type="ECO:0000256" key="2">
    <source>
        <dbReference type="ARBA" id="ARBA00012438"/>
    </source>
</evidence>
<organism evidence="11 12">
    <name type="scientific">Sulfurimonas lithotrophica</name>
    <dbReference type="NCBI Taxonomy" id="2590022"/>
    <lineage>
        <taxon>Bacteria</taxon>
        <taxon>Pseudomonadati</taxon>
        <taxon>Campylobacterota</taxon>
        <taxon>Epsilonproteobacteria</taxon>
        <taxon>Campylobacterales</taxon>
        <taxon>Sulfurimonadaceae</taxon>
        <taxon>Sulfurimonas</taxon>
    </lineage>
</organism>
<evidence type="ECO:0000256" key="9">
    <source>
        <dbReference type="SAM" id="Coils"/>
    </source>
</evidence>
<accession>A0A5P8P4H8</accession>
<evidence type="ECO:0000256" key="3">
    <source>
        <dbReference type="ARBA" id="ARBA00022553"/>
    </source>
</evidence>
<dbReference type="InterPro" id="IPR003594">
    <property type="entry name" value="HATPase_dom"/>
</dbReference>
<dbReference type="Proteomes" id="UP000326944">
    <property type="component" value="Chromosome"/>
</dbReference>
<evidence type="ECO:0000256" key="6">
    <source>
        <dbReference type="ARBA" id="ARBA00022777"/>
    </source>
</evidence>
<dbReference type="InterPro" id="IPR004358">
    <property type="entry name" value="Sig_transdc_His_kin-like_C"/>
</dbReference>
<gene>
    <name evidence="11" type="ORF">FJR48_05250</name>
</gene>
<keyword evidence="5" id="KW-0547">Nucleotide-binding</keyword>
<dbReference type="OrthoDB" id="9794419at2"/>
<dbReference type="Gene3D" id="1.10.287.130">
    <property type="match status" value="1"/>
</dbReference>
<keyword evidence="7" id="KW-0067">ATP-binding</keyword>
<dbReference type="SUPFAM" id="SSF47384">
    <property type="entry name" value="Homodimeric domain of signal transducing histidine kinase"/>
    <property type="match status" value="1"/>
</dbReference>
<feature type="coiled-coil region" evidence="9">
    <location>
        <begin position="142"/>
        <end position="169"/>
    </location>
</feature>
<comment type="catalytic activity">
    <reaction evidence="1">
        <text>ATP + protein L-histidine = ADP + protein N-phospho-L-histidine.</text>
        <dbReference type="EC" id="2.7.13.3"/>
    </reaction>
</comment>
<keyword evidence="9" id="KW-0175">Coiled coil</keyword>
<sequence>MLKQDKSIKSSTDSVRLEELSISYECLASIGNSFELESMMSEFIITFARKTNSISALYYKHDNDDKPLIHIGKKISFNIQKSMLNLEKAFTSIQENKQILVLSLKTGYLVFIYENSPIKKISSMLENFKVKLNLSISACEGVHNLEKLNEELEDRVEESVRLIRENEKMLLAQSKQAIMGEMIEMIAHQWRQPITSIGMIVNNLFLDIAIDEIDMDEMVKDLEKISYQVKHLSGTIDDFRDFFKESKEKNSMTIKEVMAATMIIIEKQLSSHNIEIRCINNTDDISINTYKNELIQVVLNILANSKDAYNDKELDEKIIEVESKQVGEDVVLYIRDNAGGIPENIIGRIFEPYFSTKNEKNGTGLGLYMSMIIVKEHIGGKIEVKNTDNGAEFKITIPIK</sequence>
<dbReference type="PROSITE" id="PS50109">
    <property type="entry name" value="HIS_KIN"/>
    <property type="match status" value="1"/>
</dbReference>
<dbReference type="Pfam" id="PF02518">
    <property type="entry name" value="HATPase_c"/>
    <property type="match status" value="1"/>
</dbReference>
<keyword evidence="4" id="KW-0808">Transferase</keyword>
<dbReference type="InterPro" id="IPR005467">
    <property type="entry name" value="His_kinase_dom"/>
</dbReference>
<evidence type="ECO:0000256" key="8">
    <source>
        <dbReference type="ARBA" id="ARBA00023012"/>
    </source>
</evidence>
<dbReference type="InterPro" id="IPR036097">
    <property type="entry name" value="HisK_dim/P_sf"/>
</dbReference>
<evidence type="ECO:0000256" key="7">
    <source>
        <dbReference type="ARBA" id="ARBA00022840"/>
    </source>
</evidence>
<evidence type="ECO:0000256" key="4">
    <source>
        <dbReference type="ARBA" id="ARBA00022679"/>
    </source>
</evidence>
<proteinExistence type="predicted"/>
<evidence type="ECO:0000313" key="11">
    <source>
        <dbReference type="EMBL" id="QFR50440.1"/>
    </source>
</evidence>
<dbReference type="PANTHER" id="PTHR43065">
    <property type="entry name" value="SENSOR HISTIDINE KINASE"/>
    <property type="match status" value="1"/>
</dbReference>
<dbReference type="InterPro" id="IPR003661">
    <property type="entry name" value="HisK_dim/P_dom"/>
</dbReference>
<dbReference type="EMBL" id="CP043617">
    <property type="protein sequence ID" value="QFR50440.1"/>
    <property type="molecule type" value="Genomic_DNA"/>
</dbReference>
<dbReference type="CDD" id="cd00082">
    <property type="entry name" value="HisKA"/>
    <property type="match status" value="1"/>
</dbReference>
<dbReference type="PRINTS" id="PR00344">
    <property type="entry name" value="BCTRLSENSOR"/>
</dbReference>
<evidence type="ECO:0000313" key="12">
    <source>
        <dbReference type="Proteomes" id="UP000326944"/>
    </source>
</evidence>
<dbReference type="AlphaFoldDB" id="A0A5P8P4H8"/>
<dbReference type="GO" id="GO:0005524">
    <property type="term" value="F:ATP binding"/>
    <property type="evidence" value="ECO:0007669"/>
    <property type="project" value="UniProtKB-KW"/>
</dbReference>
<keyword evidence="8" id="KW-0902">Two-component regulatory system</keyword>
<dbReference type="KEGG" id="sulg:FJR48_05250"/>
<protein>
    <recommendedName>
        <fullName evidence="2">histidine kinase</fullName>
        <ecNumber evidence="2">2.7.13.3</ecNumber>
    </recommendedName>
</protein>
<dbReference type="SMART" id="SM00387">
    <property type="entry name" value="HATPase_c"/>
    <property type="match status" value="1"/>
</dbReference>